<reference evidence="1 2" key="1">
    <citation type="submission" date="2017-01" db="EMBL/GenBank/DDBJ databases">
        <title>Draft sequence of Acidihalobacter ferrooxidans strain DSM 14175 (strain V8).</title>
        <authorList>
            <person name="Khaleque H.N."/>
            <person name="Ramsay J.P."/>
            <person name="Murphy R.J.T."/>
            <person name="Kaksonen A.H."/>
            <person name="Boxall N.J."/>
            <person name="Watkin E.L.J."/>
        </authorList>
    </citation>
    <scope>NUCLEOTIDE SEQUENCE [LARGE SCALE GENOMIC DNA]</scope>
    <source>
        <strain evidence="1 2">V8</strain>
    </source>
</reference>
<dbReference type="STRING" id="1765967.BW247_05645"/>
<dbReference type="RefSeq" id="WP_076836296.1">
    <property type="nucleotide sequence ID" value="NZ_CP019434.1"/>
</dbReference>
<gene>
    <name evidence="1" type="ORF">BW247_05645</name>
</gene>
<organism evidence="1 2">
    <name type="scientific">Acidihalobacter ferrooxydans</name>
    <dbReference type="NCBI Taxonomy" id="1765967"/>
    <lineage>
        <taxon>Bacteria</taxon>
        <taxon>Pseudomonadati</taxon>
        <taxon>Pseudomonadota</taxon>
        <taxon>Gammaproteobacteria</taxon>
        <taxon>Chromatiales</taxon>
        <taxon>Ectothiorhodospiraceae</taxon>
        <taxon>Acidihalobacter</taxon>
    </lineage>
</organism>
<dbReference type="KEGG" id="afy:BW247_05645"/>
<dbReference type="AlphaFoldDB" id="A0A1P8UFM3"/>
<name>A0A1P8UFM3_9GAMM</name>
<proteinExistence type="predicted"/>
<evidence type="ECO:0000313" key="1">
    <source>
        <dbReference type="EMBL" id="APZ42645.1"/>
    </source>
</evidence>
<sequence length="239" mass="26886">MEHRPFALDVRLKSPLIAQPFYPTLDALLSWVVWMQTGDIGRIRDLPLDCTDGVFHGSLPVVHRPPVFFEVGVSKHLSKRDLDEPGIKWKDEKLNFSNSSTGTLAMVDNRSAFCVLNAEGLYEQTRLTYFGSGDAEHCEHLMQLIPGIGKRRHIGTGEIADVSMSLIDEDRSLVDVHKRPMRPIPLEIWHALGGSDAVRHNTDTQSWQPSYKHSPKTLCAVPDVPKTHVLILKEDVHVD</sequence>
<dbReference type="EMBL" id="CP019434">
    <property type="protein sequence ID" value="APZ42645.1"/>
    <property type="molecule type" value="Genomic_DNA"/>
</dbReference>
<dbReference type="OrthoDB" id="6912869at2"/>
<evidence type="ECO:0000313" key="2">
    <source>
        <dbReference type="Proteomes" id="UP000243807"/>
    </source>
</evidence>
<accession>A0A1P8UFM3</accession>
<protein>
    <submittedName>
        <fullName evidence="1">Uncharacterized protein</fullName>
    </submittedName>
</protein>
<dbReference type="Proteomes" id="UP000243807">
    <property type="component" value="Chromosome"/>
</dbReference>
<keyword evidence="2" id="KW-1185">Reference proteome</keyword>